<sequence length="275" mass="31143">MKGEISNEQIMKACNTVKANIGIEDSVKIIKKGSSTSLVVTYIDTDFTKTELRQRTVKKCVVELEKKGEEVTIKRPANKKAKEISDRVKTVLIGQNLTKLEESVISLEGFSEAKIRSEFFDFLIRNIKGYSFDNVSSVDVYHQVDELDELSEDDKQDARLAGYINKAALAGQGVLDSQEFNQLHKRGFFICKIIWTVDSLIRFGDKAELEAQFGTPKSCTEFNYAVRGIFNYNERTAMHNVKRRATTHIENNELNSLLKDAAERAHDDIKTKYGA</sequence>
<protein>
    <submittedName>
        <fullName evidence="1">Uncharacterized protein</fullName>
    </submittedName>
</protein>
<gene>
    <name evidence="1" type="ORF">DC094_10515</name>
</gene>
<dbReference type="AlphaFoldDB" id="A0A2V1GWM0"/>
<name>A0A2V1GWM0_9GAMM</name>
<proteinExistence type="predicted"/>
<evidence type="ECO:0000313" key="1">
    <source>
        <dbReference type="EMBL" id="PVZ69724.1"/>
    </source>
</evidence>
<dbReference type="RefSeq" id="WP_116687056.1">
    <property type="nucleotide sequence ID" value="NZ_CAWNYD010000003.1"/>
</dbReference>
<dbReference type="OrthoDB" id="8441783at2"/>
<comment type="caution">
    <text evidence="1">The sequence shown here is derived from an EMBL/GenBank/DDBJ whole genome shotgun (WGS) entry which is preliminary data.</text>
</comment>
<evidence type="ECO:0000313" key="2">
    <source>
        <dbReference type="Proteomes" id="UP000244906"/>
    </source>
</evidence>
<organism evidence="1 2">
    <name type="scientific">Pelagibaculum spongiae</name>
    <dbReference type="NCBI Taxonomy" id="2080658"/>
    <lineage>
        <taxon>Bacteria</taxon>
        <taxon>Pseudomonadati</taxon>
        <taxon>Pseudomonadota</taxon>
        <taxon>Gammaproteobacteria</taxon>
        <taxon>Oceanospirillales</taxon>
        <taxon>Pelagibaculum</taxon>
    </lineage>
</organism>
<dbReference type="Proteomes" id="UP000244906">
    <property type="component" value="Unassembled WGS sequence"/>
</dbReference>
<accession>A0A2V1GWM0</accession>
<reference evidence="1 2" key="1">
    <citation type="submission" date="2018-04" db="EMBL/GenBank/DDBJ databases">
        <title>Thalassorhabdus spongiae gen. nov., sp. nov., isolated from a marine sponge in South-West Iceland.</title>
        <authorList>
            <person name="Knobloch S."/>
            <person name="Daussin A."/>
            <person name="Johannsson R."/>
            <person name="Marteinsson V.T."/>
        </authorList>
    </citation>
    <scope>NUCLEOTIDE SEQUENCE [LARGE SCALE GENOMIC DNA]</scope>
    <source>
        <strain evidence="1 2">Hp12</strain>
    </source>
</reference>
<dbReference type="EMBL" id="QDDL01000003">
    <property type="protein sequence ID" value="PVZ69724.1"/>
    <property type="molecule type" value="Genomic_DNA"/>
</dbReference>
<keyword evidence="2" id="KW-1185">Reference proteome</keyword>